<dbReference type="SUPFAM" id="SSF52047">
    <property type="entry name" value="RNI-like"/>
    <property type="match status" value="1"/>
</dbReference>
<dbReference type="InterPro" id="IPR032675">
    <property type="entry name" value="LRR_dom_sf"/>
</dbReference>
<protein>
    <submittedName>
        <fullName evidence="2">Uncharacterized protein</fullName>
    </submittedName>
</protein>
<dbReference type="Proteomes" id="UP000305067">
    <property type="component" value="Unassembled WGS sequence"/>
</dbReference>
<dbReference type="AlphaFoldDB" id="A0A5C3Q0S9"/>
<dbReference type="Gene3D" id="1.20.1280.50">
    <property type="match status" value="1"/>
</dbReference>
<proteinExistence type="predicted"/>
<keyword evidence="1" id="KW-0175">Coiled coil</keyword>
<evidence type="ECO:0000313" key="2">
    <source>
        <dbReference type="EMBL" id="TFK95582.1"/>
    </source>
</evidence>
<dbReference type="EMBL" id="ML178880">
    <property type="protein sequence ID" value="TFK95582.1"/>
    <property type="molecule type" value="Genomic_DNA"/>
</dbReference>
<gene>
    <name evidence="2" type="ORF">BDV98DRAFT_577544</name>
</gene>
<dbReference type="OrthoDB" id="3266451at2759"/>
<sequence length="567" mass="62951">MPLTNCILCAAADSTTLYTNSQLHNQSLAFIASDLANANSLVEELREKIAAGQEAIEKLTKANLHMQAHLDAQLNLIVPIHRLPDDILLSIFTIPVDELEIADDSYCSGQELDNTDAMAPWATAAVCKRWRDIALSSSQLWSKFVYHTGLDHWQGGELEARRLFVQFERASAVIPFASLQSQFIDEETAEDTQFTKIDIDALTVFVGIIIPRCRKLALHGFIPDNLPPSGTLAVDLLQDLLINSEAWLPSGAFEHAPRLASLTLQGVGPYPFPRLLVPWARLKSLTIDECAMDLQDVLDMLKLTSQLHFLSLSADISDEEVHEDDSANLPTLRVLRLPSNRNYGTTMGILLGRIIASHLHTLDISLHSSVFYHLTLKTSMVSIGGFQTSLTSLTIPWPLCDLLPTLYQDGLELFCLLTSLQRLRLRVKSDADVALRILTWDASGDSKLQTNVCPALCELHCEPGEPYVGFRQSFKFTAWEALCGMVKSRLPHPEFDHLLSLPHNSLRVVSLGPRSTGDWLAGAWDSRTRSDSHEEKSAFDWLVEASNAGIFELRLVHSRGADRNAST</sequence>
<accession>A0A5C3Q0S9</accession>
<dbReference type="SUPFAM" id="SSF81383">
    <property type="entry name" value="F-box domain"/>
    <property type="match status" value="1"/>
</dbReference>
<dbReference type="Gene3D" id="3.80.10.10">
    <property type="entry name" value="Ribonuclease Inhibitor"/>
    <property type="match status" value="1"/>
</dbReference>
<keyword evidence="3" id="KW-1185">Reference proteome</keyword>
<feature type="coiled-coil region" evidence="1">
    <location>
        <begin position="28"/>
        <end position="62"/>
    </location>
</feature>
<name>A0A5C3Q0S9_9AGAR</name>
<evidence type="ECO:0000313" key="3">
    <source>
        <dbReference type="Proteomes" id="UP000305067"/>
    </source>
</evidence>
<evidence type="ECO:0000256" key="1">
    <source>
        <dbReference type="SAM" id="Coils"/>
    </source>
</evidence>
<organism evidence="2 3">
    <name type="scientific">Pterulicium gracile</name>
    <dbReference type="NCBI Taxonomy" id="1884261"/>
    <lineage>
        <taxon>Eukaryota</taxon>
        <taxon>Fungi</taxon>
        <taxon>Dikarya</taxon>
        <taxon>Basidiomycota</taxon>
        <taxon>Agaricomycotina</taxon>
        <taxon>Agaricomycetes</taxon>
        <taxon>Agaricomycetidae</taxon>
        <taxon>Agaricales</taxon>
        <taxon>Pleurotineae</taxon>
        <taxon>Pterulaceae</taxon>
        <taxon>Pterulicium</taxon>
    </lineage>
</organism>
<dbReference type="InterPro" id="IPR036047">
    <property type="entry name" value="F-box-like_dom_sf"/>
</dbReference>
<dbReference type="STRING" id="1884261.A0A5C3Q0S9"/>
<reference evidence="2 3" key="1">
    <citation type="journal article" date="2019" name="Nat. Ecol. Evol.">
        <title>Megaphylogeny resolves global patterns of mushroom evolution.</title>
        <authorList>
            <person name="Varga T."/>
            <person name="Krizsan K."/>
            <person name="Foldi C."/>
            <person name="Dima B."/>
            <person name="Sanchez-Garcia M."/>
            <person name="Sanchez-Ramirez S."/>
            <person name="Szollosi G.J."/>
            <person name="Szarkandi J.G."/>
            <person name="Papp V."/>
            <person name="Albert L."/>
            <person name="Andreopoulos W."/>
            <person name="Angelini C."/>
            <person name="Antonin V."/>
            <person name="Barry K.W."/>
            <person name="Bougher N.L."/>
            <person name="Buchanan P."/>
            <person name="Buyck B."/>
            <person name="Bense V."/>
            <person name="Catcheside P."/>
            <person name="Chovatia M."/>
            <person name="Cooper J."/>
            <person name="Damon W."/>
            <person name="Desjardin D."/>
            <person name="Finy P."/>
            <person name="Geml J."/>
            <person name="Haridas S."/>
            <person name="Hughes K."/>
            <person name="Justo A."/>
            <person name="Karasinski D."/>
            <person name="Kautmanova I."/>
            <person name="Kiss B."/>
            <person name="Kocsube S."/>
            <person name="Kotiranta H."/>
            <person name="LaButti K.M."/>
            <person name="Lechner B.E."/>
            <person name="Liimatainen K."/>
            <person name="Lipzen A."/>
            <person name="Lukacs Z."/>
            <person name="Mihaltcheva S."/>
            <person name="Morgado L.N."/>
            <person name="Niskanen T."/>
            <person name="Noordeloos M.E."/>
            <person name="Ohm R.A."/>
            <person name="Ortiz-Santana B."/>
            <person name="Ovrebo C."/>
            <person name="Racz N."/>
            <person name="Riley R."/>
            <person name="Savchenko A."/>
            <person name="Shiryaev A."/>
            <person name="Soop K."/>
            <person name="Spirin V."/>
            <person name="Szebenyi C."/>
            <person name="Tomsovsky M."/>
            <person name="Tulloss R.E."/>
            <person name="Uehling J."/>
            <person name="Grigoriev I.V."/>
            <person name="Vagvolgyi C."/>
            <person name="Papp T."/>
            <person name="Martin F.M."/>
            <person name="Miettinen O."/>
            <person name="Hibbett D.S."/>
            <person name="Nagy L.G."/>
        </authorList>
    </citation>
    <scope>NUCLEOTIDE SEQUENCE [LARGE SCALE GENOMIC DNA]</scope>
    <source>
        <strain evidence="2 3">CBS 309.79</strain>
    </source>
</reference>